<dbReference type="Gene3D" id="3.40.50.300">
    <property type="entry name" value="P-loop containing nucleotide triphosphate hydrolases"/>
    <property type="match status" value="1"/>
</dbReference>
<dbReference type="STRING" id="1353952.A0A166JMZ3"/>
<keyword evidence="3" id="KW-1185">Reference proteome</keyword>
<sequence length="312" mass="36296">MSSKNIFSWTKYIGRRIKVFAACLSLNLLTFFEDFVDLMNNVRVANFIPSVRSELLRLRRPLKLPPGVHPVHMKVDEYNQERLLKLERRIWEYKAKDTGSQFYLARTEQRQRFVPRILQLAKGYQVMLLRNSFEDRRLVNGSVGCVVGFLTIWDQIARQEGYWVRPAAGDDEDDYEEEWASDALPLVVFETVEGPVECLVKPEIVTVEGPDGEILATRKQARTVFICHRFALPLMGAFAMTCNKSQGQSLDWVYAHLTGVRRHDKCYTSITRARKRSGLQIDGAYRIMELKPDPDVVHFYEWMAGRRRYPPE</sequence>
<dbReference type="Pfam" id="PF21530">
    <property type="entry name" value="Pif1_2B_dom"/>
    <property type="match status" value="1"/>
</dbReference>
<dbReference type="Proteomes" id="UP000076842">
    <property type="component" value="Unassembled WGS sequence"/>
</dbReference>
<organism evidence="2 3">
    <name type="scientific">Calocera cornea HHB12733</name>
    <dbReference type="NCBI Taxonomy" id="1353952"/>
    <lineage>
        <taxon>Eukaryota</taxon>
        <taxon>Fungi</taxon>
        <taxon>Dikarya</taxon>
        <taxon>Basidiomycota</taxon>
        <taxon>Agaricomycotina</taxon>
        <taxon>Dacrymycetes</taxon>
        <taxon>Dacrymycetales</taxon>
        <taxon>Dacrymycetaceae</taxon>
        <taxon>Calocera</taxon>
    </lineage>
</organism>
<name>A0A166JMZ3_9BASI</name>
<dbReference type="InterPro" id="IPR027417">
    <property type="entry name" value="P-loop_NTPase"/>
</dbReference>
<dbReference type="InterPro" id="IPR051055">
    <property type="entry name" value="PIF1_helicase"/>
</dbReference>
<dbReference type="SUPFAM" id="SSF52540">
    <property type="entry name" value="P-loop containing nucleoside triphosphate hydrolases"/>
    <property type="match status" value="1"/>
</dbReference>
<dbReference type="EMBL" id="KV424349">
    <property type="protein sequence ID" value="KZT44844.1"/>
    <property type="molecule type" value="Genomic_DNA"/>
</dbReference>
<accession>A0A166JMZ3</accession>
<evidence type="ECO:0000313" key="3">
    <source>
        <dbReference type="Proteomes" id="UP000076842"/>
    </source>
</evidence>
<feature type="domain" description="DNA helicase Pif1-like 2B" evidence="1">
    <location>
        <begin position="111"/>
        <end position="149"/>
    </location>
</feature>
<dbReference type="InterPro" id="IPR049163">
    <property type="entry name" value="Pif1-like_2B_dom"/>
</dbReference>
<protein>
    <recommendedName>
        <fullName evidence="1">DNA helicase Pif1-like 2B domain-containing protein</fullName>
    </recommendedName>
</protein>
<dbReference type="PANTHER" id="PTHR47642">
    <property type="entry name" value="ATP-DEPENDENT DNA HELICASE"/>
    <property type="match status" value="1"/>
</dbReference>
<evidence type="ECO:0000313" key="2">
    <source>
        <dbReference type="EMBL" id="KZT44844.1"/>
    </source>
</evidence>
<dbReference type="AlphaFoldDB" id="A0A166JMZ3"/>
<dbReference type="OrthoDB" id="432234at2759"/>
<dbReference type="InParanoid" id="A0A166JMZ3"/>
<proteinExistence type="predicted"/>
<gene>
    <name evidence="2" type="ORF">CALCODRAFT_513611</name>
</gene>
<reference evidence="2 3" key="1">
    <citation type="journal article" date="2016" name="Mol. Biol. Evol.">
        <title>Comparative Genomics of Early-Diverging Mushroom-Forming Fungi Provides Insights into the Origins of Lignocellulose Decay Capabilities.</title>
        <authorList>
            <person name="Nagy L.G."/>
            <person name="Riley R."/>
            <person name="Tritt A."/>
            <person name="Adam C."/>
            <person name="Daum C."/>
            <person name="Floudas D."/>
            <person name="Sun H."/>
            <person name="Yadav J.S."/>
            <person name="Pangilinan J."/>
            <person name="Larsson K.H."/>
            <person name="Matsuura K."/>
            <person name="Barry K."/>
            <person name="Labutti K."/>
            <person name="Kuo R."/>
            <person name="Ohm R.A."/>
            <person name="Bhattacharya S.S."/>
            <person name="Shirouzu T."/>
            <person name="Yoshinaga Y."/>
            <person name="Martin F.M."/>
            <person name="Grigoriev I.V."/>
            <person name="Hibbett D.S."/>
        </authorList>
    </citation>
    <scope>NUCLEOTIDE SEQUENCE [LARGE SCALE GENOMIC DNA]</scope>
    <source>
        <strain evidence="2 3">HHB12733</strain>
    </source>
</reference>
<evidence type="ECO:0000259" key="1">
    <source>
        <dbReference type="Pfam" id="PF21530"/>
    </source>
</evidence>